<dbReference type="GO" id="GO:0005737">
    <property type="term" value="C:cytoplasm"/>
    <property type="evidence" value="ECO:0007669"/>
    <property type="project" value="TreeGrafter"/>
</dbReference>
<dbReference type="EMBL" id="CP119892">
    <property type="protein sequence ID" value="WFD25351.1"/>
    <property type="molecule type" value="Genomic_DNA"/>
</dbReference>
<dbReference type="PANTHER" id="PTHR32440:SF0">
    <property type="entry name" value="PHOSPHATASE DCR2-RELATED"/>
    <property type="match status" value="1"/>
</dbReference>
<organism evidence="3 4">
    <name type="scientific">Malassezia nana</name>
    <dbReference type="NCBI Taxonomy" id="180528"/>
    <lineage>
        <taxon>Eukaryota</taxon>
        <taxon>Fungi</taxon>
        <taxon>Dikarya</taxon>
        <taxon>Basidiomycota</taxon>
        <taxon>Ustilaginomycotina</taxon>
        <taxon>Malasseziomycetes</taxon>
        <taxon>Malasseziales</taxon>
        <taxon>Malasseziaceae</taxon>
        <taxon>Malassezia</taxon>
    </lineage>
</organism>
<dbReference type="GO" id="GO:0004721">
    <property type="term" value="F:phosphoprotein phosphatase activity"/>
    <property type="evidence" value="ECO:0007669"/>
    <property type="project" value="TreeGrafter"/>
</dbReference>
<protein>
    <submittedName>
        <fullName evidence="3">Phosphatase dcr2</fullName>
    </submittedName>
</protein>
<evidence type="ECO:0000313" key="4">
    <source>
        <dbReference type="Proteomes" id="UP001213623"/>
    </source>
</evidence>
<evidence type="ECO:0000259" key="2">
    <source>
        <dbReference type="Pfam" id="PF00149"/>
    </source>
</evidence>
<accession>A0AAF0EMC1</accession>
<reference evidence="3" key="1">
    <citation type="submission" date="2023-03" db="EMBL/GenBank/DDBJ databases">
        <title>Mating type loci evolution in Malassezia.</title>
        <authorList>
            <person name="Coelho M.A."/>
        </authorList>
    </citation>
    <scope>NUCLEOTIDE SEQUENCE</scope>
    <source>
        <strain evidence="3">CBS 9557</strain>
    </source>
</reference>
<dbReference type="PANTHER" id="PTHR32440">
    <property type="entry name" value="PHOSPHATASE DCR2-RELATED-RELATED"/>
    <property type="match status" value="1"/>
</dbReference>
<dbReference type="InterPro" id="IPR004843">
    <property type="entry name" value="Calcineurin-like_PHP"/>
</dbReference>
<dbReference type="Proteomes" id="UP001213623">
    <property type="component" value="Chromosome 1"/>
</dbReference>
<dbReference type="Pfam" id="PF00149">
    <property type="entry name" value="Metallophos"/>
    <property type="match status" value="1"/>
</dbReference>
<feature type="signal peptide" evidence="1">
    <location>
        <begin position="1"/>
        <end position="18"/>
    </location>
</feature>
<dbReference type="SUPFAM" id="SSF56300">
    <property type="entry name" value="Metallo-dependent phosphatases"/>
    <property type="match status" value="1"/>
</dbReference>
<sequence>MTAVVWVLLFWALYATVSHYMHAPIAPRVGQPGRPTDLETYEPLLSHDRPLYNVTVAYCQPRGGCTLPRISDDHAGPWVRVDRPLTAKTARQLGAWNTFGKPLYGRFVFYRRALTTHSVRIIDIFAATTAKRPNGTDWERVREPLVAPRAHHPGVYLYIRKAPASAPDVGVTELSVHYGHHTPLPGFVAAGTIEPAHRLHSRKAKVTLLARHGPLPRVPRPTLRFRADGTFKILQIADLHLSVLEEPCRDVEDRASCQSHNHTVARIEAWLDAEKPDLVVLTGDQWNGQGTSWDERSATPLWVDPLVRRRIPWIPVLGNHDSESGFFSRTEQMLFLAQLPYSLAEAGAHALHGAGNYQVPVYAASNNTEAWTMYALDSGANAPFSLWHLWQSALYDWG</sequence>
<dbReference type="InterPro" id="IPR029052">
    <property type="entry name" value="Metallo-depent_PP-like"/>
</dbReference>
<gene>
    <name evidence="3" type="primary">DCR2</name>
    <name evidence="3" type="ORF">MNAN1_000319</name>
</gene>
<dbReference type="AlphaFoldDB" id="A0AAF0EMC1"/>
<feature type="domain" description="Calcineurin-like phosphoesterase" evidence="2">
    <location>
        <begin position="231"/>
        <end position="329"/>
    </location>
</feature>
<feature type="chain" id="PRO_5042093364" evidence="1">
    <location>
        <begin position="19"/>
        <end position="398"/>
    </location>
</feature>
<keyword evidence="4" id="KW-1185">Reference proteome</keyword>
<evidence type="ECO:0000256" key="1">
    <source>
        <dbReference type="SAM" id="SignalP"/>
    </source>
</evidence>
<name>A0AAF0EMC1_9BASI</name>
<evidence type="ECO:0000313" key="3">
    <source>
        <dbReference type="EMBL" id="WFD25351.1"/>
    </source>
</evidence>
<proteinExistence type="predicted"/>
<dbReference type="Gene3D" id="3.60.21.10">
    <property type="match status" value="1"/>
</dbReference>
<keyword evidence="1" id="KW-0732">Signal</keyword>